<keyword evidence="5" id="KW-0560">Oxidoreductase</keyword>
<keyword evidence="6" id="KW-0408">Iron</keyword>
<evidence type="ECO:0000256" key="5">
    <source>
        <dbReference type="ARBA" id="ARBA00023002"/>
    </source>
</evidence>
<dbReference type="InterPro" id="IPR000627">
    <property type="entry name" value="Intradiol_dOase_C"/>
</dbReference>
<reference evidence="9 10" key="1">
    <citation type="submission" date="2020-12" db="EMBL/GenBank/DDBJ databases">
        <title>FDA dAtabase for Regulatory Grade micrObial Sequences (FDA-ARGOS): Supporting development and validation of Infectious Disease Dx tests.</title>
        <authorList>
            <person name="Sproer C."/>
            <person name="Gronow S."/>
            <person name="Severitt S."/>
            <person name="Schroder I."/>
            <person name="Tallon L."/>
            <person name="Sadzewicz L."/>
            <person name="Zhao X."/>
            <person name="Boylan J."/>
            <person name="Ott S."/>
            <person name="Bowen H."/>
            <person name="Vavikolanu K."/>
            <person name="Mehta A."/>
            <person name="Aluvathingal J."/>
            <person name="Nadendla S."/>
            <person name="Lowell S."/>
            <person name="Myers T."/>
            <person name="Yan Y."/>
            <person name="Sichtig H."/>
        </authorList>
    </citation>
    <scope>NUCLEOTIDE SEQUENCE [LARGE SCALE GENOMIC DNA]</scope>
    <source>
        <strain evidence="9 10">FDAARGOS_890</strain>
    </source>
</reference>
<proteinExistence type="inferred from homology"/>
<comment type="cofactor">
    <cofactor evidence="1">
        <name>Fe(3+)</name>
        <dbReference type="ChEBI" id="CHEBI:29034"/>
    </cofactor>
</comment>
<dbReference type="Pfam" id="PF00775">
    <property type="entry name" value="Dioxygenase_C"/>
    <property type="match status" value="1"/>
</dbReference>
<dbReference type="PANTHER" id="PTHR33711">
    <property type="entry name" value="DIOXYGENASE, PUTATIVE (AFU_ORTHOLOGUE AFUA_2G02910)-RELATED"/>
    <property type="match status" value="1"/>
</dbReference>
<organism evidence="9 10">
    <name type="scientific">Delftia lacustris</name>
    <dbReference type="NCBI Taxonomy" id="558537"/>
    <lineage>
        <taxon>Bacteria</taxon>
        <taxon>Pseudomonadati</taxon>
        <taxon>Pseudomonadota</taxon>
        <taxon>Betaproteobacteria</taxon>
        <taxon>Burkholderiales</taxon>
        <taxon>Comamonadaceae</taxon>
        <taxon>Delftia</taxon>
    </lineage>
</organism>
<evidence type="ECO:0000313" key="9">
    <source>
        <dbReference type="EMBL" id="QPS82967.1"/>
    </source>
</evidence>
<evidence type="ECO:0000313" key="10">
    <source>
        <dbReference type="Proteomes" id="UP000595064"/>
    </source>
</evidence>
<accession>A0A7T2YVL3</accession>
<keyword evidence="3" id="KW-0479">Metal-binding</keyword>
<dbReference type="GO" id="GO:0008199">
    <property type="term" value="F:ferric iron binding"/>
    <property type="evidence" value="ECO:0007669"/>
    <property type="project" value="InterPro"/>
</dbReference>
<protein>
    <submittedName>
        <fullName evidence="9">Catechol 1,2-dioxygenase</fullName>
    </submittedName>
</protein>
<dbReference type="InterPro" id="IPR015889">
    <property type="entry name" value="Intradiol_dOase_core"/>
</dbReference>
<evidence type="ECO:0000256" key="4">
    <source>
        <dbReference type="ARBA" id="ARBA00022964"/>
    </source>
</evidence>
<dbReference type="Proteomes" id="UP000595064">
    <property type="component" value="Chromosome"/>
</dbReference>
<dbReference type="AlphaFoldDB" id="A0A7T2YVL3"/>
<evidence type="ECO:0000256" key="3">
    <source>
        <dbReference type="ARBA" id="ARBA00022723"/>
    </source>
</evidence>
<dbReference type="RefSeq" id="WP_016448123.1">
    <property type="nucleotide sequence ID" value="NZ_CP065748.1"/>
</dbReference>
<keyword evidence="10" id="KW-1185">Reference proteome</keyword>
<dbReference type="InterPro" id="IPR050770">
    <property type="entry name" value="Intradiol_RC_Dioxygenase"/>
</dbReference>
<evidence type="ECO:0000256" key="2">
    <source>
        <dbReference type="ARBA" id="ARBA00007825"/>
    </source>
</evidence>
<dbReference type="GO" id="GO:0009712">
    <property type="term" value="P:catechol-containing compound metabolic process"/>
    <property type="evidence" value="ECO:0007669"/>
    <property type="project" value="InterPro"/>
</dbReference>
<dbReference type="SUPFAM" id="SSF49482">
    <property type="entry name" value="Aromatic compound dioxygenase"/>
    <property type="match status" value="1"/>
</dbReference>
<dbReference type="GO" id="GO:0018576">
    <property type="term" value="F:catechol 1,2-dioxygenase activity"/>
    <property type="evidence" value="ECO:0007669"/>
    <property type="project" value="InterPro"/>
</dbReference>
<feature type="domain" description="Intradiol ring-cleavage dioxygenases" evidence="7">
    <location>
        <begin position="123"/>
        <end position="260"/>
    </location>
</feature>
<sequence>MIIEKQSDVTAAVLEQLQQSSDPRFKEIMTAAVTHLHGFIRDARLSEAEFHQACALIARLGQLTTASHNEVVLIAGSLGVSALVCLLNNGDNGQTETTANLMGPFWRMDSPPTENGGSIVRSPTPGMPVFVNAWVCDRQGRPVPDAEVDVWHASSEGFYENQDPEQADMNLRGKFRTDAAGCITFRTIKPVGYPIPLSGPVGALLRAQGRHNMRPAHIHFMIYKPGFKTQFAQVYSSDDPHLETDVQFGVTRALIGQYVLHSGETPPADDVHGAWYTLDHHFVIEPGEARLPKPPITGKAGGERPTLTVLERCTDTH</sequence>
<evidence type="ECO:0000256" key="6">
    <source>
        <dbReference type="ARBA" id="ARBA00023004"/>
    </source>
</evidence>
<evidence type="ECO:0000259" key="7">
    <source>
        <dbReference type="Pfam" id="PF00775"/>
    </source>
</evidence>
<dbReference type="Pfam" id="PF04444">
    <property type="entry name" value="Dioxygenase_N"/>
    <property type="match status" value="1"/>
</dbReference>
<dbReference type="InterPro" id="IPR007535">
    <property type="entry name" value="Catechol_dOase_N"/>
</dbReference>
<gene>
    <name evidence="9" type="ORF">I6G47_07785</name>
</gene>
<dbReference type="PANTHER" id="PTHR33711:SF7">
    <property type="entry name" value="INTRADIOL RING-CLEAVAGE DIOXYGENASES DOMAIN-CONTAINING PROTEIN-RELATED"/>
    <property type="match status" value="1"/>
</dbReference>
<comment type="similarity">
    <text evidence="2">Belongs to the intradiol ring-cleavage dioxygenase family.</text>
</comment>
<keyword evidence="4 9" id="KW-0223">Dioxygenase</keyword>
<evidence type="ECO:0000256" key="1">
    <source>
        <dbReference type="ARBA" id="ARBA00001965"/>
    </source>
</evidence>
<feature type="domain" description="Catechol dioxygenase N-terminal" evidence="8">
    <location>
        <begin position="22"/>
        <end position="91"/>
    </location>
</feature>
<evidence type="ECO:0000259" key="8">
    <source>
        <dbReference type="Pfam" id="PF04444"/>
    </source>
</evidence>
<dbReference type="Gene3D" id="2.60.130.10">
    <property type="entry name" value="Aromatic compound dioxygenase"/>
    <property type="match status" value="1"/>
</dbReference>
<dbReference type="KEGG" id="dla:I6G47_07785"/>
<name>A0A7T2YVL3_9BURK</name>
<dbReference type="EMBL" id="CP065748">
    <property type="protein sequence ID" value="QPS82967.1"/>
    <property type="molecule type" value="Genomic_DNA"/>
</dbReference>